<feature type="region of interest" description="Disordered" evidence="6">
    <location>
        <begin position="830"/>
        <end position="860"/>
    </location>
</feature>
<feature type="compositionally biased region" description="Polar residues" evidence="6">
    <location>
        <begin position="832"/>
        <end position="860"/>
    </location>
</feature>
<evidence type="ECO:0000256" key="4">
    <source>
        <dbReference type="ARBA" id="ARBA00044511"/>
    </source>
</evidence>
<feature type="compositionally biased region" description="Basic and acidic residues" evidence="6">
    <location>
        <begin position="167"/>
        <end position="177"/>
    </location>
</feature>
<comment type="similarity">
    <text evidence="1">Belongs to the CCM1 family.</text>
</comment>
<feature type="repeat" description="PPR" evidence="5">
    <location>
        <begin position="567"/>
        <end position="601"/>
    </location>
</feature>
<evidence type="ECO:0000313" key="7">
    <source>
        <dbReference type="EMBL" id="RDW91327.1"/>
    </source>
</evidence>
<dbReference type="PROSITE" id="PS51375">
    <property type="entry name" value="PPR"/>
    <property type="match status" value="3"/>
</dbReference>
<evidence type="ECO:0000256" key="2">
    <source>
        <dbReference type="ARBA" id="ARBA00022737"/>
    </source>
</evidence>
<dbReference type="Proteomes" id="UP000256328">
    <property type="component" value="Unassembled WGS sequence"/>
</dbReference>
<evidence type="ECO:0000256" key="6">
    <source>
        <dbReference type="SAM" id="MobiDB-lite"/>
    </source>
</evidence>
<feature type="region of interest" description="Disordered" evidence="6">
    <location>
        <begin position="1101"/>
        <end position="1121"/>
    </location>
</feature>
<dbReference type="PANTHER" id="PTHR47447:SF17">
    <property type="entry name" value="OS12G0638900 PROTEIN"/>
    <property type="match status" value="1"/>
</dbReference>
<evidence type="ECO:0000256" key="5">
    <source>
        <dbReference type="PROSITE-ProRule" id="PRU00708"/>
    </source>
</evidence>
<comment type="function">
    <text evidence="3">Regulates mitochondrial small subunit maturation by controlling 15S rRNA 5'-end processing. Localizes to the 5' precursor of the 15S rRNA in a position that is subsequently occupied by mS47 in the mature yeast mtSSU. Uses structure and sequence-specific RNA recognition, binding to a single-stranded region of the precursor and specifically recognizing bases -6 to -1. The exchange of Ccm1 for mS47 is coupled to the irreversible removal of precursor rRNA that is accompanied by conformational changes of the mitoribosomal proteins uS5m and mS26. These conformational changes signal completion of 5'-end rRNA processing through protection of the mature 5'-end of the 15S rRNA and stabilization of mS47. The removal of the 5' precursor together with the dissociation of Ccm1 may be catalyzed by the 5'-3' exoribonuclease Pet127. Involved in the specific removal of group I introns in mitochondrial encoded transcripts.</text>
</comment>
<feature type="compositionally biased region" description="Basic and acidic residues" evidence="6">
    <location>
        <begin position="45"/>
        <end position="87"/>
    </location>
</feature>
<evidence type="ECO:0008006" key="9">
    <source>
        <dbReference type="Google" id="ProtNLM"/>
    </source>
</evidence>
<dbReference type="Pfam" id="PF13041">
    <property type="entry name" value="PPR_2"/>
    <property type="match status" value="2"/>
</dbReference>
<comment type="caution">
    <text evidence="7">The sequence shown here is derived from an EMBL/GenBank/DDBJ whole genome shotgun (WGS) entry which is preliminary data.</text>
</comment>
<feature type="region of interest" description="Disordered" evidence="6">
    <location>
        <begin position="1026"/>
        <end position="1053"/>
    </location>
</feature>
<keyword evidence="8" id="KW-1185">Reference proteome</keyword>
<dbReference type="Gene3D" id="1.25.40.10">
    <property type="entry name" value="Tetratricopeptide repeat domain"/>
    <property type="match status" value="2"/>
</dbReference>
<dbReference type="NCBIfam" id="TIGR00756">
    <property type="entry name" value="PPR"/>
    <property type="match status" value="3"/>
</dbReference>
<dbReference type="InterPro" id="IPR011990">
    <property type="entry name" value="TPR-like_helical_dom_sf"/>
</dbReference>
<dbReference type="AlphaFoldDB" id="A0A3D8SYC0"/>
<comment type="subunit">
    <text evidence="4">Binds to mitochondrial small subunit 15S rRNA.</text>
</comment>
<dbReference type="OrthoDB" id="185373at2759"/>
<sequence length="1121" mass="127233">MPLQSKSLIKRWPTLDLPILPFLAPRVFAPWPSYARRAHSISQTRTDDAHELRNPREYRNASKEVSVARRVEGRVTNPEGKHTKDSKAFTSKSLGPEDGEDRTEFWRKYSEIWEDNSKPSFPLEPPLDSQSFASGRDTIDGKEGVGTGDTVEDLGKILEDLGLASIDDKPGARKGEEQWSGLKPVNSSGLREKIGHKPTAYELRPDRSDKRDAEKWQIRSSHESHSGLYGVANKPIARARYQSRTRERLERKILQFGMKSDTSSLINYLVRYKERLDWKRKYLLGWITRSIRAAGLPGDKSWTDKRLTQISNDWASEFSSAWNTSYAILRFNQKNTKIARLSTRVLISSVDPVVRTVHKVMRTSQSLADLQRIWGQLPVPLRVAIWPELMNFSLLGPPVEALRLLVATCVKPYPPAYAIEDSLTYILSSHLGHSTSPEPKVTRAIYQWATSLREMAPEGYLTFTQDFIHSLLTQLHPSELKLFYERLAEINQPLSRNTLMHFASFFAKHDEVNLSVKILQRMKHENMDFAGPEMASVCTTIFNAKSLDISSELELLEFMLDGGLEPNIFHHNVLIRSFGRQGNHELAWRLYDNMTAKGIEPSAHTYVALIQNSKNAGNREAIYKLWTEIQSKGLRDRFIVTEILHAILTFDMDKRPTGVFRGSGKRSTFGMMLQIYRDYFRLEPLAHIAPVYMEAWPDLPRPSQEQSPLEEKAHNRQVQEKANADVDERLMNPEPVTLAVMIAALVRDLPNPPRDNRPFDLRPCATQPFTLRFYRHFHSLVLAGDPAVSGLCQDPRIYNLALIALGRSHTTLRYCTEVIGSMLVQRRENPEAVSNASHLGTGAVSSHTGNGSGQNRQNTSNTEYHICSNVGRPPSGQEFPLIRGSRIGFRGVSTERVQILPPAPNDWTWNILLKCFLDRNQPRAADKVLQMMKTRGVTPTHHTWQSLITAYSRAQQVSSAIDAVDRMEHAGFESDEITVKSLNWIRDRNAVIQAMQPTEKARRWREKALFEQPSEQEYERGQAIAEQPDADGNSFPAQDDPVMSNENEADEDKTTPLIRYTPSTDKKAPPSGLVCLYCHKPGHKSKYCVQRLMDVQEEHRAQSEGEASQAILERDAHASIG</sequence>
<accession>A0A3D8SYC0</accession>
<protein>
    <recommendedName>
        <fullName evidence="9">CCHC-type domain-containing protein</fullName>
    </recommendedName>
</protein>
<feature type="compositionally biased region" description="Basic and acidic residues" evidence="6">
    <location>
        <begin position="1112"/>
        <end position="1121"/>
    </location>
</feature>
<dbReference type="PANTHER" id="PTHR47447">
    <property type="entry name" value="OS03G0856100 PROTEIN"/>
    <property type="match status" value="1"/>
</dbReference>
<feature type="region of interest" description="Disordered" evidence="6">
    <location>
        <begin position="117"/>
        <end position="150"/>
    </location>
</feature>
<evidence type="ECO:0000256" key="3">
    <source>
        <dbReference type="ARBA" id="ARBA00044493"/>
    </source>
</evidence>
<evidence type="ECO:0000256" key="1">
    <source>
        <dbReference type="ARBA" id="ARBA00006192"/>
    </source>
</evidence>
<feature type="region of interest" description="Disordered" evidence="6">
    <location>
        <begin position="167"/>
        <end position="208"/>
    </location>
</feature>
<keyword evidence="2" id="KW-0677">Repeat</keyword>
<evidence type="ECO:0000313" key="8">
    <source>
        <dbReference type="Proteomes" id="UP000256328"/>
    </source>
</evidence>
<reference evidence="7 8" key="1">
    <citation type="journal article" date="2018" name="IMA Fungus">
        <title>IMA Genome-F 9: Draft genome sequence of Annulohypoxylon stygium, Aspergillus mulundensis, Berkeleyomyces basicola (syn. Thielaviopsis basicola), Ceratocystis smalleyi, two Cercospora beticola strains, Coleophoma cylindrospora, Fusarium fracticaudum, Phialophora cf. hyalina, and Morchella septimelata.</title>
        <authorList>
            <person name="Wingfield B.D."/>
            <person name="Bills G.F."/>
            <person name="Dong Y."/>
            <person name="Huang W."/>
            <person name="Nel W.J."/>
            <person name="Swalarsk-Parry B.S."/>
            <person name="Vaghefi N."/>
            <person name="Wilken P.M."/>
            <person name="An Z."/>
            <person name="de Beer Z.W."/>
            <person name="De Vos L."/>
            <person name="Chen L."/>
            <person name="Duong T.A."/>
            <person name="Gao Y."/>
            <person name="Hammerbacher A."/>
            <person name="Kikkert J.R."/>
            <person name="Li Y."/>
            <person name="Li H."/>
            <person name="Li K."/>
            <person name="Li Q."/>
            <person name="Liu X."/>
            <person name="Ma X."/>
            <person name="Naidoo K."/>
            <person name="Pethybridge S.J."/>
            <person name="Sun J."/>
            <person name="Steenkamp E.T."/>
            <person name="van der Nest M.A."/>
            <person name="van Wyk S."/>
            <person name="Wingfield M.J."/>
            <person name="Xiong C."/>
            <person name="Yue Q."/>
            <person name="Zhang X."/>
        </authorList>
    </citation>
    <scope>NUCLEOTIDE SEQUENCE [LARGE SCALE GENOMIC DNA]</scope>
    <source>
        <strain evidence="7 8">BP5796</strain>
    </source>
</reference>
<proteinExistence type="inferred from homology"/>
<organism evidence="7 8">
    <name type="scientific">Coleophoma crateriformis</name>
    <dbReference type="NCBI Taxonomy" id="565419"/>
    <lineage>
        <taxon>Eukaryota</taxon>
        <taxon>Fungi</taxon>
        <taxon>Dikarya</taxon>
        <taxon>Ascomycota</taxon>
        <taxon>Pezizomycotina</taxon>
        <taxon>Leotiomycetes</taxon>
        <taxon>Helotiales</taxon>
        <taxon>Dermateaceae</taxon>
        <taxon>Coleophoma</taxon>
    </lineage>
</organism>
<feature type="repeat" description="PPR" evidence="5">
    <location>
        <begin position="940"/>
        <end position="974"/>
    </location>
</feature>
<name>A0A3D8SYC0_9HELO</name>
<dbReference type="EMBL" id="PDLN01000003">
    <property type="protein sequence ID" value="RDW91327.1"/>
    <property type="molecule type" value="Genomic_DNA"/>
</dbReference>
<dbReference type="InterPro" id="IPR002885">
    <property type="entry name" value="PPR_rpt"/>
</dbReference>
<feature type="repeat" description="PPR" evidence="5">
    <location>
        <begin position="905"/>
        <end position="939"/>
    </location>
</feature>
<gene>
    <name evidence="7" type="ORF">BP5796_02492</name>
</gene>
<feature type="region of interest" description="Disordered" evidence="6">
    <location>
        <begin position="39"/>
        <end position="101"/>
    </location>
</feature>